<name>A0A2S9QBQ9_9HYPH</name>
<reference evidence="2 3" key="1">
    <citation type="submission" date="2018-02" db="EMBL/GenBank/DDBJ databases">
        <title>Whole genome sequencing of endophytic bacterium.</title>
        <authorList>
            <person name="Eedara R."/>
            <person name="Podile A.R."/>
        </authorList>
    </citation>
    <scope>NUCLEOTIDE SEQUENCE [LARGE SCALE GENOMIC DNA]</scope>
    <source>
        <strain evidence="2 3">RP1T</strain>
    </source>
</reference>
<dbReference type="Proteomes" id="UP000237682">
    <property type="component" value="Unassembled WGS sequence"/>
</dbReference>
<dbReference type="PANTHER" id="PTHR47129">
    <property type="entry name" value="QUINONE OXIDOREDUCTASE 2"/>
    <property type="match status" value="1"/>
</dbReference>
<dbReference type="CDD" id="cd05269">
    <property type="entry name" value="TMR_SDR_a"/>
    <property type="match status" value="1"/>
</dbReference>
<proteinExistence type="predicted"/>
<dbReference type="OrthoDB" id="7771794at2"/>
<gene>
    <name evidence="2" type="ORF">C5L14_15850</name>
</gene>
<organism evidence="2 3">
    <name type="scientific">Labrys okinawensis</name>
    <dbReference type="NCBI Taxonomy" id="346911"/>
    <lineage>
        <taxon>Bacteria</taxon>
        <taxon>Pseudomonadati</taxon>
        <taxon>Pseudomonadota</taxon>
        <taxon>Alphaproteobacteria</taxon>
        <taxon>Hyphomicrobiales</taxon>
        <taxon>Xanthobacteraceae</taxon>
        <taxon>Labrys</taxon>
    </lineage>
</organism>
<evidence type="ECO:0000259" key="1">
    <source>
        <dbReference type="Pfam" id="PF05368"/>
    </source>
</evidence>
<comment type="caution">
    <text evidence="2">The sequence shown here is derived from an EMBL/GenBank/DDBJ whole genome shotgun (WGS) entry which is preliminary data.</text>
</comment>
<accession>A0A2S9QBQ9</accession>
<dbReference type="RefSeq" id="WP_105862999.1">
    <property type="nucleotide sequence ID" value="NZ_PUEJ01000005.1"/>
</dbReference>
<evidence type="ECO:0000313" key="2">
    <source>
        <dbReference type="EMBL" id="PRH86774.1"/>
    </source>
</evidence>
<dbReference type="EMBL" id="PUEJ01000005">
    <property type="protein sequence ID" value="PRH86774.1"/>
    <property type="molecule type" value="Genomic_DNA"/>
</dbReference>
<dbReference type="InterPro" id="IPR052718">
    <property type="entry name" value="NmrA-type_oxidoreductase"/>
</dbReference>
<dbReference type="PANTHER" id="PTHR47129:SF1">
    <property type="entry name" value="NMRA-LIKE DOMAIN-CONTAINING PROTEIN"/>
    <property type="match status" value="1"/>
</dbReference>
<evidence type="ECO:0000313" key="3">
    <source>
        <dbReference type="Proteomes" id="UP000237682"/>
    </source>
</evidence>
<protein>
    <submittedName>
        <fullName evidence="2">NAD(P)-dependent oxidoreductase</fullName>
    </submittedName>
</protein>
<feature type="domain" description="NmrA-like" evidence="1">
    <location>
        <begin position="5"/>
        <end position="280"/>
    </location>
</feature>
<dbReference type="InterPro" id="IPR036291">
    <property type="entry name" value="NAD(P)-bd_dom_sf"/>
</dbReference>
<dbReference type="SUPFAM" id="SSF51735">
    <property type="entry name" value="NAD(P)-binding Rossmann-fold domains"/>
    <property type="match status" value="1"/>
</dbReference>
<keyword evidence="3" id="KW-1185">Reference proteome</keyword>
<dbReference type="AlphaFoldDB" id="A0A2S9QBQ9"/>
<sequence length="292" mass="30538">MSLPTLFVSGAGGKLGRLVIEALKSRDYAGKIVAGTRDPAKLAGLSGVEVRHADFTDKPGLVASLRGVDRFLIISTDQIGDRLPAHLTAVQAAKEAGVKEIFYTSMPNPEAPSEIPFAHEHLGTEDAIKATGIPYTIVRMGWYMENLLGTLPNNLASGQWFTSASGGKTNHAARLDCAHAAAGALLRGAENKTYTVTGPEALSNAEIGALASEVTGKPLSVVEVSDEQLAGGAKAAGVPDFVVDNFLLPFERFARAGKAALLTDTVEALWGGKPVSMKEFLSANKAALTRAA</sequence>
<dbReference type="InterPro" id="IPR008030">
    <property type="entry name" value="NmrA-like"/>
</dbReference>
<dbReference type="Gene3D" id="3.40.50.720">
    <property type="entry name" value="NAD(P)-binding Rossmann-like Domain"/>
    <property type="match status" value="1"/>
</dbReference>
<dbReference type="Gene3D" id="3.90.25.10">
    <property type="entry name" value="UDP-galactose 4-epimerase, domain 1"/>
    <property type="match status" value="1"/>
</dbReference>
<dbReference type="Pfam" id="PF05368">
    <property type="entry name" value="NmrA"/>
    <property type="match status" value="1"/>
</dbReference>